<feature type="region of interest" description="Disordered" evidence="1">
    <location>
        <begin position="68"/>
        <end position="96"/>
    </location>
</feature>
<sequence>MQRTAENAITGRMRWLDGTFPPHVPCIGRMREGRSGIGANEQSMNEVERKREAIWAWGLGLGRCRGRGELSGLGAATRDEREQYNGRGREETLKKR</sequence>
<evidence type="ECO:0000256" key="1">
    <source>
        <dbReference type="SAM" id="MobiDB-lite"/>
    </source>
</evidence>
<feature type="compositionally biased region" description="Basic and acidic residues" evidence="1">
    <location>
        <begin position="77"/>
        <end position="96"/>
    </location>
</feature>
<dbReference type="VEuPathDB" id="FungiDB:SPSK_00949"/>
<accession>A0A0F2LW75</accession>
<reference evidence="2 3" key="1">
    <citation type="journal article" date="2014" name="BMC Genomics">
        <title>Comparative genomics of the major fungal agents of human and animal Sporotrichosis: Sporothrix schenckii and Sporothrix brasiliensis.</title>
        <authorList>
            <person name="Teixeira M.M."/>
            <person name="de Almeida L.G."/>
            <person name="Kubitschek-Barreira P."/>
            <person name="Alves F.L."/>
            <person name="Kioshima E.S."/>
            <person name="Abadio A.K."/>
            <person name="Fernandes L."/>
            <person name="Derengowski L.S."/>
            <person name="Ferreira K.S."/>
            <person name="Souza R.C."/>
            <person name="Ruiz J.C."/>
            <person name="de Andrade N.C."/>
            <person name="Paes H.C."/>
            <person name="Nicola A.M."/>
            <person name="Albuquerque P."/>
            <person name="Gerber A.L."/>
            <person name="Martins V.P."/>
            <person name="Peconick L.D."/>
            <person name="Neto A.V."/>
            <person name="Chaucanez C.B."/>
            <person name="Silva P.A."/>
            <person name="Cunha O.L."/>
            <person name="de Oliveira F.F."/>
            <person name="dos Santos T.C."/>
            <person name="Barros A.L."/>
            <person name="Soares M.A."/>
            <person name="de Oliveira L.M."/>
            <person name="Marini M.M."/>
            <person name="Villalobos-Duno H."/>
            <person name="Cunha M.M."/>
            <person name="de Hoog S."/>
            <person name="da Silveira J.F."/>
            <person name="Henrissat B."/>
            <person name="Nino-Vega G.A."/>
            <person name="Cisalpino P.S."/>
            <person name="Mora-Montes H.M."/>
            <person name="Almeida S.R."/>
            <person name="Stajich J.E."/>
            <person name="Lopes-Bezerra L.M."/>
            <person name="Vasconcelos A.T."/>
            <person name="Felipe M.S."/>
        </authorList>
    </citation>
    <scope>NUCLEOTIDE SEQUENCE [LARGE SCALE GENOMIC DNA]</scope>
    <source>
        <strain evidence="2 3">1099-18</strain>
    </source>
</reference>
<reference evidence="2 3" key="2">
    <citation type="journal article" date="2015" name="Eukaryot. Cell">
        <title>Asexual propagation of a virulent clone complex in a human and feline outbreak of sporotrichosis.</title>
        <authorList>
            <person name="Teixeira Mde M."/>
            <person name="Rodrigues A.M."/>
            <person name="Tsui C.K."/>
            <person name="de Almeida L.G."/>
            <person name="Van Diepeningen A.D."/>
            <person name="van den Ende B.G."/>
            <person name="Fernandes G.F."/>
            <person name="Kano R."/>
            <person name="Hamelin R.C."/>
            <person name="Lopes-Bezerra L.M."/>
            <person name="Vasconcelos A.T."/>
            <person name="de Hoog S."/>
            <person name="de Camargo Z.P."/>
            <person name="Felipe M.S."/>
        </authorList>
    </citation>
    <scope>NUCLEOTIDE SEQUENCE [LARGE SCALE GENOMIC DNA]</scope>
    <source>
        <strain evidence="2 3">1099-18</strain>
    </source>
</reference>
<gene>
    <name evidence="2" type="ORF">SPSK_00949</name>
</gene>
<dbReference type="RefSeq" id="XP_016584384.1">
    <property type="nucleotide sequence ID" value="XM_016727890.1"/>
</dbReference>
<evidence type="ECO:0000313" key="3">
    <source>
        <dbReference type="Proteomes" id="UP000033710"/>
    </source>
</evidence>
<dbReference type="KEGG" id="ssck:SPSK_00949"/>
<name>A0A0F2LW75_SPOSC</name>
<protein>
    <submittedName>
        <fullName evidence="2">Uncharacterized protein</fullName>
    </submittedName>
</protein>
<dbReference type="AlphaFoldDB" id="A0A0F2LW75"/>
<comment type="caution">
    <text evidence="2">The sequence shown here is derived from an EMBL/GenBank/DDBJ whole genome shotgun (WGS) entry which is preliminary data.</text>
</comment>
<organism evidence="2 3">
    <name type="scientific">Sporothrix schenckii 1099-18</name>
    <dbReference type="NCBI Taxonomy" id="1397361"/>
    <lineage>
        <taxon>Eukaryota</taxon>
        <taxon>Fungi</taxon>
        <taxon>Dikarya</taxon>
        <taxon>Ascomycota</taxon>
        <taxon>Pezizomycotina</taxon>
        <taxon>Sordariomycetes</taxon>
        <taxon>Sordariomycetidae</taxon>
        <taxon>Ophiostomatales</taxon>
        <taxon>Ophiostomataceae</taxon>
        <taxon>Sporothrix</taxon>
    </lineage>
</organism>
<dbReference type="GeneID" id="27663167"/>
<evidence type="ECO:0000313" key="2">
    <source>
        <dbReference type="EMBL" id="KJR81708.1"/>
    </source>
</evidence>
<dbReference type="Proteomes" id="UP000033710">
    <property type="component" value="Unassembled WGS sequence"/>
</dbReference>
<dbReference type="EMBL" id="AXCR01000011">
    <property type="protein sequence ID" value="KJR81708.1"/>
    <property type="molecule type" value="Genomic_DNA"/>
</dbReference>
<proteinExistence type="predicted"/>